<dbReference type="OrthoDB" id="5840532at2759"/>
<dbReference type="PANTHER" id="PTHR44229:SF4">
    <property type="entry name" value="15-HYDROXYPROSTAGLANDIN DEHYDROGENASE [NAD(+)]"/>
    <property type="match status" value="1"/>
</dbReference>
<evidence type="ECO:0000256" key="3">
    <source>
        <dbReference type="RuleBase" id="RU000363"/>
    </source>
</evidence>
<dbReference type="Gene3D" id="3.40.50.720">
    <property type="entry name" value="NAD(P)-binding Rossmann-like Domain"/>
    <property type="match status" value="1"/>
</dbReference>
<gene>
    <name evidence="4" type="ORF">LCOR_05247.1</name>
</gene>
<comment type="caution">
    <text evidence="4">The sequence shown here is derived from an EMBL/GenBank/DDBJ whole genome shotgun (WGS) entry which is preliminary data.</text>
</comment>
<dbReference type="SUPFAM" id="SSF51735">
    <property type="entry name" value="NAD(P)-binding Rossmann-fold domains"/>
    <property type="match status" value="1"/>
</dbReference>
<dbReference type="PRINTS" id="PR00081">
    <property type="entry name" value="GDHRDH"/>
</dbReference>
<dbReference type="CDD" id="cd05233">
    <property type="entry name" value="SDR_c"/>
    <property type="match status" value="1"/>
</dbReference>
<evidence type="ECO:0000256" key="1">
    <source>
        <dbReference type="ARBA" id="ARBA00006484"/>
    </source>
</evidence>
<dbReference type="InterPro" id="IPR036291">
    <property type="entry name" value="NAD(P)-bd_dom_sf"/>
</dbReference>
<proteinExistence type="inferred from homology"/>
<dbReference type="STRING" id="1263082.A0A068RUV8"/>
<dbReference type="VEuPathDB" id="FungiDB:LCOR_05247.1"/>
<dbReference type="Pfam" id="PF00106">
    <property type="entry name" value="adh_short"/>
    <property type="match status" value="1"/>
</dbReference>
<comment type="similarity">
    <text evidence="1 3">Belongs to the short-chain dehydrogenases/reductases (SDR) family.</text>
</comment>
<sequence>MTASEYKKVAVITGGSRGIGKAVAEALVAQGIRVVIGDILDDDGHQTAQELNHQCAGDTQMAAYIHTDVTLYKDVIALFRFAEATFGGVDIAFLNAGIISGADNVFLPLEDEVEVNLPKVNVTGVVKCTKVAVLHMAKRGGGVIVNTASVAGFLSGMQLAHYYATKHAVVGWTRSMKMLKDICNVRVNAVCPHWVATDMQGMILNKEGDDPYKQLVEQSPRVKMETVVRGVMMLIEDEKRNAETLLTLPGDVIRVQEPIAEYEELSTSEYAALVDGYQPRVLDHYKKQLEQALDRYGFLDVYRKQQSVEPSAFSYSTKELEDDHRRLATTKIKGMMVLVICSFTTTAASPATRCASSQSMHAILRHDLNFG</sequence>
<dbReference type="EMBL" id="CBTN010000020">
    <property type="protein sequence ID" value="CDH53948.1"/>
    <property type="molecule type" value="Genomic_DNA"/>
</dbReference>
<dbReference type="Proteomes" id="UP000027586">
    <property type="component" value="Unassembled WGS sequence"/>
</dbReference>
<evidence type="ECO:0000313" key="4">
    <source>
        <dbReference type="EMBL" id="CDH53948.1"/>
    </source>
</evidence>
<organism evidence="4 5">
    <name type="scientific">Lichtheimia corymbifera JMRC:FSU:9682</name>
    <dbReference type="NCBI Taxonomy" id="1263082"/>
    <lineage>
        <taxon>Eukaryota</taxon>
        <taxon>Fungi</taxon>
        <taxon>Fungi incertae sedis</taxon>
        <taxon>Mucoromycota</taxon>
        <taxon>Mucoromycotina</taxon>
        <taxon>Mucoromycetes</taxon>
        <taxon>Mucorales</taxon>
        <taxon>Lichtheimiaceae</taxon>
        <taxon>Lichtheimia</taxon>
    </lineage>
</organism>
<dbReference type="GO" id="GO:0016616">
    <property type="term" value="F:oxidoreductase activity, acting on the CH-OH group of donors, NAD or NADP as acceptor"/>
    <property type="evidence" value="ECO:0007669"/>
    <property type="project" value="TreeGrafter"/>
</dbReference>
<dbReference type="PANTHER" id="PTHR44229">
    <property type="entry name" value="15-HYDROXYPROSTAGLANDIN DEHYDROGENASE [NAD(+)]"/>
    <property type="match status" value="1"/>
</dbReference>
<dbReference type="PRINTS" id="PR00080">
    <property type="entry name" value="SDRFAMILY"/>
</dbReference>
<evidence type="ECO:0000313" key="5">
    <source>
        <dbReference type="Proteomes" id="UP000027586"/>
    </source>
</evidence>
<keyword evidence="5" id="KW-1185">Reference proteome</keyword>
<dbReference type="AlphaFoldDB" id="A0A068RUV8"/>
<reference evidence="4" key="1">
    <citation type="submission" date="2013-08" db="EMBL/GenBank/DDBJ databases">
        <title>Gene expansion shapes genome architecture in the human pathogen Lichtheimia corymbifera: an evolutionary genomics analysis in the ancient terrestrial Mucorales (Mucoromycotina).</title>
        <authorList>
            <person name="Schwartze V.U."/>
            <person name="Winter S."/>
            <person name="Shelest E."/>
            <person name="Marcet-Houben M."/>
            <person name="Horn F."/>
            <person name="Wehner S."/>
            <person name="Hoffmann K."/>
            <person name="Riege K."/>
            <person name="Sammeth M."/>
            <person name="Nowrousian M."/>
            <person name="Valiante V."/>
            <person name="Linde J."/>
            <person name="Jacobsen I.D."/>
            <person name="Marz M."/>
            <person name="Brakhage A.A."/>
            <person name="Gabaldon T."/>
            <person name="Bocker S."/>
            <person name="Voigt K."/>
        </authorList>
    </citation>
    <scope>NUCLEOTIDE SEQUENCE [LARGE SCALE GENOMIC DNA]</scope>
    <source>
        <strain evidence="4">FSU 9682</strain>
    </source>
</reference>
<evidence type="ECO:0000256" key="2">
    <source>
        <dbReference type="ARBA" id="ARBA00023002"/>
    </source>
</evidence>
<dbReference type="InterPro" id="IPR002347">
    <property type="entry name" value="SDR_fam"/>
</dbReference>
<accession>A0A068RUV8</accession>
<dbReference type="GO" id="GO:0005737">
    <property type="term" value="C:cytoplasm"/>
    <property type="evidence" value="ECO:0007669"/>
    <property type="project" value="TreeGrafter"/>
</dbReference>
<name>A0A068RUV8_9FUNG</name>
<keyword evidence="2" id="KW-0560">Oxidoreductase</keyword>
<protein>
    <submittedName>
        <fullName evidence="4">Short-chain dehydrogenase reductase sdr</fullName>
    </submittedName>
</protein>